<dbReference type="Proteomes" id="UP000257136">
    <property type="component" value="Unassembled WGS sequence"/>
</dbReference>
<keyword evidence="2" id="KW-1185">Reference proteome</keyword>
<accession>A0A3E0ET62</accession>
<dbReference type="OrthoDB" id="1495728at2"/>
<organism evidence="1 2">
    <name type="scientific">Flavobacterium aquicola</name>
    <dbReference type="NCBI Taxonomy" id="1682742"/>
    <lineage>
        <taxon>Bacteria</taxon>
        <taxon>Pseudomonadati</taxon>
        <taxon>Bacteroidota</taxon>
        <taxon>Flavobacteriia</taxon>
        <taxon>Flavobacteriales</taxon>
        <taxon>Flavobacteriaceae</taxon>
        <taxon>Flavobacterium</taxon>
    </lineage>
</organism>
<sequence length="210" mass="24501">MNTRESFNYFTSQTGIQIPQNVLNIYSNGDTDNSEFIRLFKPQIDSIKKGYNPELRVLISENFAKEILTLIHEYSYEERITTLYKEIFNNKNYGKELKLDTNMDKIVIEEVLYSVTDYNYKENTFKFPLIQKAYKKINSNPEEIKVFLVLWCDCGGEGGLIVRGKNIGCDTGYTHSDSSEIEFNGKIYEYDGYLFEKHEKLHKAILSKSN</sequence>
<reference evidence="1 2" key="1">
    <citation type="submission" date="2018-08" db="EMBL/GenBank/DDBJ databases">
        <title>Genomic Encyclopedia of Archaeal and Bacterial Type Strains, Phase II (KMG-II): from individual species to whole genera.</title>
        <authorList>
            <person name="Goeker M."/>
        </authorList>
    </citation>
    <scope>NUCLEOTIDE SEQUENCE [LARGE SCALE GENOMIC DNA]</scope>
    <source>
        <strain evidence="1 2">DSM 100880</strain>
    </source>
</reference>
<dbReference type="RefSeq" id="WP_115810285.1">
    <property type="nucleotide sequence ID" value="NZ_QUNI01000002.1"/>
</dbReference>
<evidence type="ECO:0000313" key="2">
    <source>
        <dbReference type="Proteomes" id="UP000257136"/>
    </source>
</evidence>
<evidence type="ECO:0000313" key="1">
    <source>
        <dbReference type="EMBL" id="REH00851.1"/>
    </source>
</evidence>
<gene>
    <name evidence="1" type="ORF">C8P67_102100</name>
</gene>
<dbReference type="AlphaFoldDB" id="A0A3E0ET62"/>
<protein>
    <submittedName>
        <fullName evidence="1">Uncharacterized protein</fullName>
    </submittedName>
</protein>
<comment type="caution">
    <text evidence="1">The sequence shown here is derived from an EMBL/GenBank/DDBJ whole genome shotgun (WGS) entry which is preliminary data.</text>
</comment>
<dbReference type="EMBL" id="QUNI01000002">
    <property type="protein sequence ID" value="REH00851.1"/>
    <property type="molecule type" value="Genomic_DNA"/>
</dbReference>
<name>A0A3E0ET62_9FLAO</name>
<proteinExistence type="predicted"/>